<dbReference type="Proteomes" id="UP001243844">
    <property type="component" value="Unassembled WGS sequence"/>
</dbReference>
<dbReference type="InterPro" id="IPR016516">
    <property type="entry name" value="UCP07580"/>
</dbReference>
<dbReference type="RefSeq" id="WP_308975288.1">
    <property type="nucleotide sequence ID" value="NZ_JAVIDL010000005.1"/>
</dbReference>
<evidence type="ECO:0000313" key="2">
    <source>
        <dbReference type="Proteomes" id="UP001243844"/>
    </source>
</evidence>
<sequence length="314" mass="36254">MKRILRKNSYTDWPLIARKVTFDWHNVPLRWIPNNPLASHGVNHFSFTLVRGEYFFCRMLNKALPLIDDKKLKEDAQIFIRQEAMHSQAHKHSIDEYLKHYGVDIESQYKRASYIFDQLLLDQPLGIQLPAIFQRSWLNARVALVAAAEHFTSAIGQYVLTRSYWQERGCDPTVSDLFTWHCAEEVEHRAVAYDVYQYISGNYLLRAAVMAITAPMFTYLMAAGTVHLAESDDEVPSSQKSLLSWDFWKAWHLADKNGYLPGPVWYLKTSLSFFKPNYHPLTEASTELALKYLDRSAAVNRAAREINAVEGAYV</sequence>
<dbReference type="AlphaFoldDB" id="A0AAW8J555"/>
<gene>
    <name evidence="1" type="ORF">RFH47_03775</name>
</gene>
<dbReference type="PIRSF" id="PIRSF007580">
    <property type="entry name" value="UCP07580"/>
    <property type="match status" value="1"/>
</dbReference>
<accession>A0AAW8J555</accession>
<dbReference type="PANTHER" id="PTHR39456:SF1">
    <property type="entry name" value="METAL-DEPENDENT HYDROLASE"/>
    <property type="match status" value="1"/>
</dbReference>
<name>A0AAW8J555_9GAMM</name>
<dbReference type="PANTHER" id="PTHR39456">
    <property type="entry name" value="METAL-DEPENDENT HYDROLASE"/>
    <property type="match status" value="1"/>
</dbReference>
<organism evidence="1 2">
    <name type="scientific">Acinetobacter rudis</name>
    <dbReference type="NCBI Taxonomy" id="632955"/>
    <lineage>
        <taxon>Bacteria</taxon>
        <taxon>Pseudomonadati</taxon>
        <taxon>Pseudomonadota</taxon>
        <taxon>Gammaproteobacteria</taxon>
        <taxon>Moraxellales</taxon>
        <taxon>Moraxellaceae</taxon>
        <taxon>Acinetobacter</taxon>
    </lineage>
</organism>
<evidence type="ECO:0000313" key="1">
    <source>
        <dbReference type="EMBL" id="MDQ8934850.1"/>
    </source>
</evidence>
<keyword evidence="1" id="KW-0378">Hydrolase</keyword>
<protein>
    <submittedName>
        <fullName evidence="1">Metal-dependent hydrolase</fullName>
        <ecNumber evidence="1">3.-.-.-</ecNumber>
    </submittedName>
</protein>
<dbReference type="EC" id="3.-.-.-" evidence="1"/>
<dbReference type="EMBL" id="JAVIDL010000005">
    <property type="protein sequence ID" value="MDQ8934850.1"/>
    <property type="molecule type" value="Genomic_DNA"/>
</dbReference>
<dbReference type="Pfam" id="PF10118">
    <property type="entry name" value="Metal_hydrol"/>
    <property type="match status" value="1"/>
</dbReference>
<reference evidence="1" key="1">
    <citation type="submission" date="2023-08" db="EMBL/GenBank/DDBJ databases">
        <title>Emergence of clinically-relevant ST2 carbapenem-resistant Acinetobacter baumannii strains in hospital sewages in Zhejiang, East of China.</title>
        <authorList>
            <person name="Kaichao C."/>
            <person name="Zhang R."/>
        </authorList>
    </citation>
    <scope>NUCLEOTIDE SEQUENCE</scope>
    <source>
        <strain evidence="1">M-RB-37</strain>
    </source>
</reference>
<proteinExistence type="predicted"/>
<dbReference type="GO" id="GO:0016787">
    <property type="term" value="F:hydrolase activity"/>
    <property type="evidence" value="ECO:0007669"/>
    <property type="project" value="UniProtKB-KW"/>
</dbReference>
<comment type="caution">
    <text evidence="1">The sequence shown here is derived from an EMBL/GenBank/DDBJ whole genome shotgun (WGS) entry which is preliminary data.</text>
</comment>